<dbReference type="InterPro" id="IPR008040">
    <property type="entry name" value="Hydant_A_N"/>
</dbReference>
<evidence type="ECO:0000259" key="3">
    <source>
        <dbReference type="Pfam" id="PF19278"/>
    </source>
</evidence>
<dbReference type="PANTHER" id="PTHR11365:SF23">
    <property type="entry name" value="HYPOTHETICAL 5-OXOPROLINASE (EUROFUNG)-RELATED"/>
    <property type="match status" value="1"/>
</dbReference>
<evidence type="ECO:0000259" key="2">
    <source>
        <dbReference type="Pfam" id="PF05378"/>
    </source>
</evidence>
<dbReference type="GO" id="GO:0047423">
    <property type="term" value="F:N-methylhydantoinase (ATP-hydrolyzing) activity"/>
    <property type="evidence" value="ECO:0007669"/>
    <property type="project" value="UniProtKB-EC"/>
</dbReference>
<sequence length="687" mass="72420">MIIGIDIGGTFTDGVLQGNGAVHRAKTLTTPADLGDGVIAVCRLLAEKADVPIHDFFGRAERLTLGTTAVTNILTSQTGRRVGMLTTAGFEDELGISKGRRLNRDGWVVRPPELVARRDIRGIAERIDRDGDVLLELDVDQVLSAATELVHERGVEVLTVSYLWSHINPVHEELTEQVLRKAFPDVPVMCGSMLNPIQRGYERTTFAALNAYTSGAFSGLDHLEGRLRDLGLRGRLLVINCAGGAMTLSSARATPLRLVHSGPAAGVAAGAVVATEHRAPAAIACDMGGTSFDVALISDGAVTRTVRGEVFGTLTSLAHVDVQSIGAGGGSVAWIDSLGVLRLGPKSAGASPGPACYGRGGSDATITDALLVLGYIDPQAFLGGSMKLDERAAREACSRIGESLGLTTEEVAWGIRSIALNNMAEATRATVANRGQDPRTHAIISYGGCGSLFTAEIAKAIGIKRVIVPEVASVFSAYGAASSAVRRERTIAVGKSIPFDVPGLAERASSIIAAVKKELTADGVDEEDRSISVEADLRFRRQVSDLTIAFPGPDVTPESVDHVVEEFTREYVRRYGRGALLLDATIDMVSLRVVGTGRQPAALPNVAEGTGEPEIATPSSSRSIQLERLGPRTDVPVFMVEDLEPGARIDGPACLDGADTTIWVPAGATARMDSQRTLLLDVESGNN</sequence>
<dbReference type="InterPro" id="IPR049517">
    <property type="entry name" value="ACX-like_C"/>
</dbReference>
<dbReference type="GO" id="GO:0005829">
    <property type="term" value="C:cytosol"/>
    <property type="evidence" value="ECO:0007669"/>
    <property type="project" value="TreeGrafter"/>
</dbReference>
<dbReference type="InterPro" id="IPR043129">
    <property type="entry name" value="ATPase_NBD"/>
</dbReference>
<keyword evidence="5" id="KW-0378">Hydrolase</keyword>
<dbReference type="Proteomes" id="UP000756710">
    <property type="component" value="Unassembled WGS sequence"/>
</dbReference>
<dbReference type="GeneID" id="32468507"/>
<feature type="domain" description="Acetophenone carboxylase-like C-terminal" evidence="3">
    <location>
        <begin position="511"/>
        <end position="678"/>
    </location>
</feature>
<dbReference type="HOGENOM" id="CLU_002157_1_2_11"/>
<evidence type="ECO:0000313" key="5">
    <source>
        <dbReference type="EMBL" id="MBP2063512.1"/>
    </source>
</evidence>
<reference evidence="4" key="1">
    <citation type="submission" date="2014-05" db="EMBL/GenBank/DDBJ databases">
        <authorList>
            <person name="Horn Fabian"/>
        </authorList>
    </citation>
    <scope>NUCLEOTIDE SEQUENCE</scope>
</reference>
<protein>
    <submittedName>
        <fullName evidence="4">Hydantoinase B/oxoprolinase</fullName>
    </submittedName>
    <submittedName>
        <fullName evidence="5">N-methylhydantoinase A</fullName>
        <ecNumber evidence="5">3.5.2.14</ecNumber>
    </submittedName>
</protein>
<reference evidence="5 6" key="2">
    <citation type="submission" date="2021-03" db="EMBL/GenBank/DDBJ databases">
        <title>Genomic Encyclopedia of Type Strains, Phase IV (KMG-IV): sequencing the most valuable type-strain genomes for metagenomic binning, comparative biology and taxonomic classification.</title>
        <authorList>
            <person name="Goeker M."/>
        </authorList>
    </citation>
    <scope>NUCLEOTIDE SEQUENCE [LARGE SCALE GENOMIC DNA]</scope>
    <source>
        <strain evidence="5 6">DSM 41954</strain>
    </source>
</reference>
<feature type="domain" description="Hydantoinase/oxoprolinase N-terminal" evidence="2">
    <location>
        <begin position="3"/>
        <end position="182"/>
    </location>
</feature>
<name>A0A061ADE2_9ACTN</name>
<dbReference type="InterPro" id="IPR045079">
    <property type="entry name" value="Oxoprolinase-like"/>
</dbReference>
<dbReference type="Pfam" id="PF19278">
    <property type="entry name" value="Hydant_A_C"/>
    <property type="match status" value="1"/>
</dbReference>
<keyword evidence="6" id="KW-1185">Reference proteome</keyword>
<evidence type="ECO:0000259" key="1">
    <source>
        <dbReference type="Pfam" id="PF01968"/>
    </source>
</evidence>
<dbReference type="EMBL" id="JAGGLR010000012">
    <property type="protein sequence ID" value="MBP2063512.1"/>
    <property type="molecule type" value="Genomic_DNA"/>
</dbReference>
<organism evidence="4">
    <name type="scientific">Streptomyces iranensis</name>
    <dbReference type="NCBI Taxonomy" id="576784"/>
    <lineage>
        <taxon>Bacteria</taxon>
        <taxon>Bacillati</taxon>
        <taxon>Actinomycetota</taxon>
        <taxon>Actinomycetes</taxon>
        <taxon>Kitasatosporales</taxon>
        <taxon>Streptomycetaceae</taxon>
        <taxon>Streptomyces</taxon>
        <taxon>Streptomyces violaceusniger group</taxon>
    </lineage>
</organism>
<dbReference type="GO" id="GO:0017168">
    <property type="term" value="F:5-oxoprolinase (ATP-hydrolyzing) activity"/>
    <property type="evidence" value="ECO:0007669"/>
    <property type="project" value="TreeGrafter"/>
</dbReference>
<dbReference type="EMBL" id="LK022848">
    <property type="protein sequence ID" value="CDR17912.1"/>
    <property type="molecule type" value="Genomic_DNA"/>
</dbReference>
<dbReference type="GO" id="GO:0006749">
    <property type="term" value="P:glutathione metabolic process"/>
    <property type="evidence" value="ECO:0007669"/>
    <property type="project" value="TreeGrafter"/>
</dbReference>
<evidence type="ECO:0000313" key="6">
    <source>
        <dbReference type="Proteomes" id="UP000756710"/>
    </source>
</evidence>
<feature type="domain" description="Hydantoinase A/oxoprolinase" evidence="1">
    <location>
        <begin position="203"/>
        <end position="488"/>
    </location>
</feature>
<evidence type="ECO:0000313" key="4">
    <source>
        <dbReference type="EMBL" id="CDR17912.1"/>
    </source>
</evidence>
<proteinExistence type="predicted"/>
<dbReference type="PANTHER" id="PTHR11365">
    <property type="entry name" value="5-OXOPROLINASE RELATED"/>
    <property type="match status" value="1"/>
</dbReference>
<dbReference type="EC" id="3.5.2.14" evidence="5"/>
<dbReference type="SUPFAM" id="SSF53067">
    <property type="entry name" value="Actin-like ATPase domain"/>
    <property type="match status" value="1"/>
</dbReference>
<dbReference type="RefSeq" id="WP_052701950.1">
    <property type="nucleotide sequence ID" value="NZ_BAABDR010000100.1"/>
</dbReference>
<gene>
    <name evidence="5" type="ORF">J2Z30_004533</name>
    <name evidence="4" type="ORF">SIRAN9878</name>
</gene>
<dbReference type="AlphaFoldDB" id="A0A061ADE2"/>
<accession>A0A061ADE2</accession>
<dbReference type="Pfam" id="PF01968">
    <property type="entry name" value="Hydantoinase_A"/>
    <property type="match status" value="1"/>
</dbReference>
<dbReference type="InterPro" id="IPR002821">
    <property type="entry name" value="Hydantoinase_A"/>
</dbReference>
<dbReference type="Pfam" id="PF05378">
    <property type="entry name" value="Hydant_A_N"/>
    <property type="match status" value="1"/>
</dbReference>